<reference evidence="1 2" key="1">
    <citation type="journal article" date="2012" name="BMC Genomics">
        <title>Genomic basis of broad host range and environmental adaptability of Rhizobium tropici CIAT 899 and Rhizobium sp. PRF 81 which are used in inoculants for common bean (Phaseolus vulgaris L.).</title>
        <authorList>
            <person name="Ormeno-Orrillo E."/>
            <person name="Menna P."/>
            <person name="Almeida L.G."/>
            <person name="Ollero F.J."/>
            <person name="Nicolas M.F."/>
            <person name="Pains Rodrigues E."/>
            <person name="Shigueyoshi Nakatani A."/>
            <person name="Silva Batista J.S."/>
            <person name="Oliveira Chueire L.M."/>
            <person name="Souza R.C."/>
            <person name="Ribeiro Vasconcelos A.T."/>
            <person name="Megias M."/>
            <person name="Hungria M."/>
            <person name="Martinez-Romero E."/>
        </authorList>
    </citation>
    <scope>NUCLEOTIDE SEQUENCE [LARGE SCALE GENOMIC DNA]</scope>
    <source>
        <strain evidence="1 2">PRF 81</strain>
    </source>
</reference>
<dbReference type="Proteomes" id="UP000012429">
    <property type="component" value="Unassembled WGS sequence"/>
</dbReference>
<evidence type="ECO:0000313" key="2">
    <source>
        <dbReference type="Proteomes" id="UP000012429"/>
    </source>
</evidence>
<protein>
    <submittedName>
        <fullName evidence="1">Uncharacterized protein</fullName>
    </submittedName>
</protein>
<evidence type="ECO:0000313" key="1">
    <source>
        <dbReference type="EMBL" id="ENN86024.1"/>
    </source>
</evidence>
<comment type="caution">
    <text evidence="1">The sequence shown here is derived from an EMBL/GenBank/DDBJ whole genome shotgun (WGS) entry which is preliminary data.</text>
</comment>
<proteinExistence type="predicted"/>
<dbReference type="STRING" id="363754.RHSP_65603"/>
<organism evidence="1 2">
    <name type="scientific">Rhizobium freirei PRF 81</name>
    <dbReference type="NCBI Taxonomy" id="363754"/>
    <lineage>
        <taxon>Bacteria</taxon>
        <taxon>Pseudomonadati</taxon>
        <taxon>Pseudomonadota</taxon>
        <taxon>Alphaproteobacteria</taxon>
        <taxon>Hyphomicrobiales</taxon>
        <taxon>Rhizobiaceae</taxon>
        <taxon>Rhizobium/Agrobacterium group</taxon>
        <taxon>Rhizobium</taxon>
    </lineage>
</organism>
<dbReference type="AlphaFoldDB" id="N6U045"/>
<name>N6U045_9HYPH</name>
<accession>N6U045</accession>
<gene>
    <name evidence="1" type="ORF">RHSP_65603</name>
</gene>
<keyword evidence="2" id="KW-1185">Reference proteome</keyword>
<sequence>MFAINLIYELTISERDFRSDEIAYAEKFMKAIHVVASMARSHKDDIEILSYVEDFYVLDLKDRARFSVLRQRLNI</sequence>
<dbReference type="EMBL" id="AQHN01000076">
    <property type="protein sequence ID" value="ENN86024.1"/>
    <property type="molecule type" value="Genomic_DNA"/>
</dbReference>